<dbReference type="EMBL" id="VWRR01000002">
    <property type="protein sequence ID" value="KAF6004857.1"/>
    <property type="molecule type" value="Genomic_DNA"/>
</dbReference>
<organism evidence="1 2">
    <name type="scientific">Cyanidiococcus yangmingshanensis</name>
    <dbReference type="NCBI Taxonomy" id="2690220"/>
    <lineage>
        <taxon>Eukaryota</taxon>
        <taxon>Rhodophyta</taxon>
        <taxon>Bangiophyceae</taxon>
        <taxon>Cyanidiales</taxon>
        <taxon>Cyanidiaceae</taxon>
        <taxon>Cyanidiococcus</taxon>
    </lineage>
</organism>
<dbReference type="Proteomes" id="UP000530660">
    <property type="component" value="Unassembled WGS sequence"/>
</dbReference>
<proteinExistence type="predicted"/>
<evidence type="ECO:0000313" key="1">
    <source>
        <dbReference type="EMBL" id="KAF6004857.1"/>
    </source>
</evidence>
<protein>
    <submittedName>
        <fullName evidence="1">Uncharacterized protein</fullName>
    </submittedName>
</protein>
<evidence type="ECO:0000313" key="2">
    <source>
        <dbReference type="Proteomes" id="UP000530660"/>
    </source>
</evidence>
<keyword evidence="2" id="KW-1185">Reference proteome</keyword>
<accession>A0A7J7IQN6</accession>
<comment type="caution">
    <text evidence="1">The sequence shown here is derived from an EMBL/GenBank/DDBJ whole genome shotgun (WGS) entry which is preliminary data.</text>
</comment>
<dbReference type="AlphaFoldDB" id="A0A7J7IQN6"/>
<sequence length="145" mass="15502">MFVAETAVASAHGDSHLVRNRDESIVPVHAVASTKGQSTRVTLLSAELESNPASTSRFRQILKRSPLDTGLTALGRSPPRRDDTFAFIPARAVSCSVSVPRQTPPAMRINRAAFSCHPASFDGTVSRFGVIIGFALALNCLVLLD</sequence>
<name>A0A7J7IQN6_9RHOD</name>
<gene>
    <name evidence="1" type="ORF">F1559_005180</name>
</gene>
<reference evidence="1 2" key="1">
    <citation type="journal article" date="2020" name="J. Phycol.">
        <title>Comparative genome analysis reveals Cyanidiococcus gen. nov., a new extremophilic red algal genus sister to Cyanidioschyzon (Cyanidioschyzonaceae, Rhodophyta).</title>
        <authorList>
            <person name="Liu S.-L."/>
            <person name="Chiang Y.-R."/>
            <person name="Yoon H.S."/>
            <person name="Fu H.-Y."/>
        </authorList>
    </citation>
    <scope>NUCLEOTIDE SEQUENCE [LARGE SCALE GENOMIC DNA]</scope>
    <source>
        <strain evidence="1 2">THAL066</strain>
    </source>
</reference>